<dbReference type="InterPro" id="IPR018631">
    <property type="entry name" value="AAA-ATPase-like_dom"/>
</dbReference>
<gene>
    <name evidence="2" type="ORF">BE04_02785</name>
</gene>
<dbReference type="PANTHER" id="PTHR34825:SF1">
    <property type="entry name" value="AAA-ATPASE-LIKE DOMAIN-CONTAINING PROTEIN"/>
    <property type="match status" value="1"/>
</dbReference>
<accession>A0A150PJ28</accession>
<comment type="caution">
    <text evidence="2">The sequence shown here is derived from an EMBL/GenBank/DDBJ whole genome shotgun (WGS) entry which is preliminary data.</text>
</comment>
<dbReference type="AlphaFoldDB" id="A0A150PJ28"/>
<name>A0A150PJ28_SORCE</name>
<reference evidence="2 3" key="1">
    <citation type="submission" date="2014-02" db="EMBL/GenBank/DDBJ databases">
        <title>The small core and large imbalanced accessory genome model reveals a collaborative survival strategy of Sorangium cellulosum strains in nature.</title>
        <authorList>
            <person name="Han K."/>
            <person name="Peng R."/>
            <person name="Blom J."/>
            <person name="Li Y.-Z."/>
        </authorList>
    </citation>
    <scope>NUCLEOTIDE SEQUENCE [LARGE SCALE GENOMIC DNA]</scope>
    <source>
        <strain evidence="2 3">So0157-18</strain>
    </source>
</reference>
<protein>
    <recommendedName>
        <fullName evidence="1">AAA-ATPase-like domain-containing protein</fullName>
    </recommendedName>
</protein>
<dbReference type="Pfam" id="PF08011">
    <property type="entry name" value="PDDEXK_9"/>
    <property type="match status" value="1"/>
</dbReference>
<dbReference type="InterPro" id="IPR012547">
    <property type="entry name" value="PDDEXK_9"/>
</dbReference>
<evidence type="ECO:0000313" key="2">
    <source>
        <dbReference type="EMBL" id="KYF55438.1"/>
    </source>
</evidence>
<dbReference type="Pfam" id="PF09820">
    <property type="entry name" value="AAA-ATPase_like"/>
    <property type="match status" value="1"/>
</dbReference>
<proteinExistence type="predicted"/>
<dbReference type="PANTHER" id="PTHR34825">
    <property type="entry name" value="CONSERVED PROTEIN, WITH A WEAK D-GALACTARATE DEHYDRATASE/ALTRONATE HYDROLASE DOMAIN"/>
    <property type="match status" value="1"/>
</dbReference>
<evidence type="ECO:0000259" key="1">
    <source>
        <dbReference type="Pfam" id="PF09820"/>
    </source>
</evidence>
<dbReference type="Proteomes" id="UP000075604">
    <property type="component" value="Unassembled WGS sequence"/>
</dbReference>
<dbReference type="EMBL" id="JELX01002425">
    <property type="protein sequence ID" value="KYF55438.1"/>
    <property type="molecule type" value="Genomic_DNA"/>
</dbReference>
<feature type="domain" description="AAA-ATPase-like" evidence="1">
    <location>
        <begin position="6"/>
        <end position="232"/>
    </location>
</feature>
<sequence>MPLRIPLGISDFRELREKGLEYVDKSGLLIEMIDREGTKVLLLPRPRRFGKTLNLSMLRCFFEKRPEDLSHLFQDLAVWKAGDAYRRHFQRYPVIFLTFRDVKASTFEGCWADLTRKVQALYDEHRAVLDGGALSALERRNYEAILDGTAEAALYRQALGDLSRYLHRATGERAMILIDEYDEPIHAGFVHGYAREILEFFRAILTVGLKDNPHLERGVVTGILRIARESIFSGLNNLAVYTLLQKTFSTCFGFTEPEVEALLARAGQHDAMGLVRAWYNGYDFGGTVIYNPWSVLSYLADAEPELKPYWLNTSSNDLIRATLKKHAARLGPMLEALLRGDGFETVLDENVALDRVDQSDAALWSLLVFSGYLKAEKRPRGPMAQAAHHLSVPNREVRLIYSGTFQELLEARLRDHGADLHRLLHGLLGGDAALVERQLGAFVKNVLSYHDLGADAANTPESVYQVFVLGLLAALEPGHRVRSNRESGEGRPDVLVLPNEPGQPGLVLELKVARGKRTLEQALDDGIEQVRGKDYAAELRAAGADPVHVLVIAFDGKQLRVRRADADTA</sequence>
<evidence type="ECO:0000313" key="3">
    <source>
        <dbReference type="Proteomes" id="UP000075604"/>
    </source>
</evidence>
<organism evidence="2 3">
    <name type="scientific">Sorangium cellulosum</name>
    <name type="common">Polyangium cellulosum</name>
    <dbReference type="NCBI Taxonomy" id="56"/>
    <lineage>
        <taxon>Bacteria</taxon>
        <taxon>Pseudomonadati</taxon>
        <taxon>Myxococcota</taxon>
        <taxon>Polyangia</taxon>
        <taxon>Polyangiales</taxon>
        <taxon>Polyangiaceae</taxon>
        <taxon>Sorangium</taxon>
    </lineage>
</organism>